<dbReference type="AlphaFoldDB" id="A0L8L4"/>
<feature type="transmembrane region" description="Helical" evidence="1">
    <location>
        <begin position="187"/>
        <end position="208"/>
    </location>
</feature>
<accession>A0L8L4</accession>
<feature type="transmembrane region" description="Helical" evidence="1">
    <location>
        <begin position="257"/>
        <end position="283"/>
    </location>
</feature>
<dbReference type="HOGENOM" id="CLU_077429_0_0_5"/>
<sequence precursor="true">MKPAYSVVFLTTLIGAGQGLVTSVVTTQTFAKASGIDVAASGYYGLASIAALGLLLLGLFASLFHLSHPGRGWRAIARWRTSWLSKEVMLLPVVMGLVFVYAALHFLKLDFVANLGFAQVECSLLIGWLTVAAAMLLFVATGMIYASVRFFQEWHTPLTVFNFILMGLSSGFVAGVAYSYTTGNAKIISLNVTLAILFTSLAMVTRVWTIVRNANLGPQATLRNAIGYHHPNIQQKSMGFMAGSFNTKEFFHGKHPLVLMLVKWLAVTIAFPCTLMFLAIGATMNLHDMVLFTFAFQMVGLFMERWYFLADATHIQNIYYQKVG</sequence>
<keyword evidence="1" id="KW-1133">Transmembrane helix</keyword>
<dbReference type="Proteomes" id="UP000002586">
    <property type="component" value="Chromosome"/>
</dbReference>
<dbReference type="RefSeq" id="WP_011713451.1">
    <property type="nucleotide sequence ID" value="NC_008576.1"/>
</dbReference>
<evidence type="ECO:0000256" key="1">
    <source>
        <dbReference type="SAM" id="Phobius"/>
    </source>
</evidence>
<feature type="transmembrane region" description="Helical" evidence="1">
    <location>
        <begin position="289"/>
        <end position="308"/>
    </location>
</feature>
<reference evidence="2 3" key="2">
    <citation type="journal article" date="2012" name="Int. J. Syst. Evol. Microbiol.">
        <title>Magnetococcus marinus gen. nov., sp. nov., a marine, magnetotactic bacterium that represents a novel lineage (Magnetococcaceae fam. nov.; Magnetococcales ord. nov.) at the base of the Alphaproteobacteria.</title>
        <authorList>
            <person name="Bazylinski D.A."/>
            <person name="Williams T.J."/>
            <person name="Lefevre C.T."/>
            <person name="Berg R.J."/>
            <person name="Zhang C.L."/>
            <person name="Bowser S.S."/>
            <person name="Dean A.J."/>
            <person name="Beveridge T.J."/>
        </authorList>
    </citation>
    <scope>NUCLEOTIDE SEQUENCE [LARGE SCALE GENOMIC DNA]</scope>
    <source>
        <strain evidence="3">ATCC BAA-1437 / JCM 17883 / MC-1</strain>
    </source>
</reference>
<dbReference type="EMBL" id="CP000471">
    <property type="protein sequence ID" value="ABK44307.1"/>
    <property type="molecule type" value="Genomic_DNA"/>
</dbReference>
<dbReference type="GO" id="GO:0016020">
    <property type="term" value="C:membrane"/>
    <property type="evidence" value="ECO:0007669"/>
    <property type="project" value="InterPro"/>
</dbReference>
<dbReference type="OrthoDB" id="5520897at2"/>
<feature type="transmembrane region" description="Helical" evidence="1">
    <location>
        <begin position="126"/>
        <end position="148"/>
    </location>
</feature>
<dbReference type="Pfam" id="PF04976">
    <property type="entry name" value="DmsC"/>
    <property type="match status" value="1"/>
</dbReference>
<keyword evidence="1" id="KW-0472">Membrane</keyword>
<dbReference type="KEGG" id="mgm:Mmc1_1799"/>
<evidence type="ECO:0000313" key="3">
    <source>
        <dbReference type="Proteomes" id="UP000002586"/>
    </source>
</evidence>
<protein>
    <submittedName>
        <fullName evidence="2">DMSO reductase anchor subunit</fullName>
    </submittedName>
</protein>
<proteinExistence type="predicted"/>
<dbReference type="InterPro" id="IPR007059">
    <property type="entry name" value="DmsC"/>
</dbReference>
<keyword evidence="1" id="KW-0812">Transmembrane</keyword>
<feature type="transmembrane region" description="Helical" evidence="1">
    <location>
        <begin position="160"/>
        <end position="181"/>
    </location>
</feature>
<reference evidence="3" key="1">
    <citation type="journal article" date="2009" name="Appl. Environ. Microbiol.">
        <title>Complete genome sequence of the chemolithoautotrophic marine magnetotactic coccus strain MC-1.</title>
        <authorList>
            <person name="Schubbe S."/>
            <person name="Williams T.J."/>
            <person name="Xie G."/>
            <person name="Kiss H.E."/>
            <person name="Brettin T.S."/>
            <person name="Martinez D."/>
            <person name="Ross C.A."/>
            <person name="Schuler D."/>
            <person name="Cox B.L."/>
            <person name="Nealson K.H."/>
            <person name="Bazylinski D.A."/>
        </authorList>
    </citation>
    <scope>NUCLEOTIDE SEQUENCE [LARGE SCALE GENOMIC DNA]</scope>
    <source>
        <strain evidence="3">ATCC BAA-1437 / JCM 17883 / MC-1</strain>
    </source>
</reference>
<keyword evidence="3" id="KW-1185">Reference proteome</keyword>
<dbReference type="GO" id="GO:0019645">
    <property type="term" value="P:anaerobic electron transport chain"/>
    <property type="evidence" value="ECO:0007669"/>
    <property type="project" value="InterPro"/>
</dbReference>
<dbReference type="eggNOG" id="COG3302">
    <property type="taxonomic scope" value="Bacteria"/>
</dbReference>
<gene>
    <name evidence="2" type="ordered locus">Mmc1_1799</name>
</gene>
<dbReference type="STRING" id="156889.Mmc1_1799"/>
<feature type="transmembrane region" description="Helical" evidence="1">
    <location>
        <begin position="43"/>
        <end position="67"/>
    </location>
</feature>
<name>A0L8L4_MAGMM</name>
<feature type="transmembrane region" description="Helical" evidence="1">
    <location>
        <begin position="88"/>
        <end position="106"/>
    </location>
</feature>
<evidence type="ECO:0000313" key="2">
    <source>
        <dbReference type="EMBL" id="ABK44307.1"/>
    </source>
</evidence>
<organism evidence="2 3">
    <name type="scientific">Magnetococcus marinus (strain ATCC BAA-1437 / JCM 17883 / MC-1)</name>
    <dbReference type="NCBI Taxonomy" id="156889"/>
    <lineage>
        <taxon>Bacteria</taxon>
        <taxon>Pseudomonadati</taxon>
        <taxon>Pseudomonadota</taxon>
        <taxon>Magnetococcia</taxon>
        <taxon>Magnetococcales</taxon>
        <taxon>Magnetococcaceae</taxon>
        <taxon>Magnetococcus</taxon>
    </lineage>
</organism>